<evidence type="ECO:0000313" key="3">
    <source>
        <dbReference type="EMBL" id="KAB2597326.1"/>
    </source>
</evidence>
<dbReference type="Proteomes" id="UP000327157">
    <property type="component" value="Chromosome 1"/>
</dbReference>
<feature type="coiled-coil region" evidence="1">
    <location>
        <begin position="586"/>
        <end position="617"/>
    </location>
</feature>
<organism evidence="3 4">
    <name type="scientific">Pyrus ussuriensis x Pyrus communis</name>
    <dbReference type="NCBI Taxonomy" id="2448454"/>
    <lineage>
        <taxon>Eukaryota</taxon>
        <taxon>Viridiplantae</taxon>
        <taxon>Streptophyta</taxon>
        <taxon>Embryophyta</taxon>
        <taxon>Tracheophyta</taxon>
        <taxon>Spermatophyta</taxon>
        <taxon>Magnoliopsida</taxon>
        <taxon>eudicotyledons</taxon>
        <taxon>Gunneridae</taxon>
        <taxon>Pentapetalae</taxon>
        <taxon>rosids</taxon>
        <taxon>fabids</taxon>
        <taxon>Rosales</taxon>
        <taxon>Rosaceae</taxon>
        <taxon>Amygdaloideae</taxon>
        <taxon>Maleae</taxon>
        <taxon>Pyrus</taxon>
    </lineage>
</organism>
<proteinExistence type="predicted"/>
<feature type="compositionally biased region" description="Acidic residues" evidence="2">
    <location>
        <begin position="696"/>
        <end position="713"/>
    </location>
</feature>
<feature type="compositionally biased region" description="Low complexity" evidence="2">
    <location>
        <begin position="264"/>
        <end position="276"/>
    </location>
</feature>
<reference evidence="4" key="2">
    <citation type="submission" date="2019-10" db="EMBL/GenBank/DDBJ databases">
        <title>A de novo genome assembly of a pear dwarfing rootstock.</title>
        <authorList>
            <person name="Wang F."/>
            <person name="Wang J."/>
            <person name="Li S."/>
            <person name="Zhang Y."/>
            <person name="Fang M."/>
            <person name="Ma L."/>
            <person name="Zhao Y."/>
            <person name="Jiang S."/>
        </authorList>
    </citation>
    <scope>NUCLEOTIDE SEQUENCE [LARGE SCALE GENOMIC DNA]</scope>
</reference>
<feature type="region of interest" description="Disordered" evidence="2">
    <location>
        <begin position="234"/>
        <end position="276"/>
    </location>
</feature>
<evidence type="ECO:0000256" key="1">
    <source>
        <dbReference type="SAM" id="Coils"/>
    </source>
</evidence>
<gene>
    <name evidence="3" type="ORF">D8674_000246</name>
</gene>
<reference evidence="3 4" key="1">
    <citation type="submission" date="2019-09" db="EMBL/GenBank/DDBJ databases">
        <authorList>
            <person name="Ou C."/>
        </authorList>
    </citation>
    <scope>NUCLEOTIDE SEQUENCE [LARGE SCALE GENOMIC DNA]</scope>
    <source>
        <strain evidence="3">S2</strain>
        <tissue evidence="3">Leaf</tissue>
    </source>
</reference>
<dbReference type="EMBL" id="SMOL01000768">
    <property type="protein sequence ID" value="KAB2597326.1"/>
    <property type="molecule type" value="Genomic_DNA"/>
</dbReference>
<keyword evidence="4" id="KW-1185">Reference proteome</keyword>
<feature type="region of interest" description="Disordered" evidence="2">
    <location>
        <begin position="681"/>
        <end position="728"/>
    </location>
</feature>
<sequence length="1000" mass="112096">MTLTTVKDEYSRAMLGKRPGKGSGQSVLDRKFDFRFRLIAFFLLVLQVCLAVEDGADVACKDCGQILSNEIRLLEVRGASGASSISGQAILLGEIFPYLRTSETYCTSFCSSSFLRTSGPSDRRLDLNAVGEVAMSFQDYILRPSFLCPTGPLTIGDSVMKNDMTAAVCAGSVSNMAQRLFARTRQVESLAAEVISLKQEIRGLKHENRQLHMLAHSYSKTMKRKLDWLQESEAPNDQPLVPPLSGVLPNTEALNNHPPMSKFGSPSDEGSPSSSSRFELAMLESSRPLLESCTKEMLDDFRNCQTLANIGSSSFMSVGEPSFHQWCYCYKMRPMKACPGYAECACRSERGRIVFVTRGNIKLSGWELVDVEKVLTVPKEDRHLGKLRPLFQKYVEEVSKKGGTSTKKGKAPMLVPVDDILFHKGAHKHRVRPALRSKSQEEVLKITTSKNTEAEAIGYAAVIVTGEERRLLPPLPTIEPIFPPTMKSTDLKGDPSTSRKRKYKEEPSSFRYVNNCLAGRRSTVDELSEPLDENESDHDWMMRLSSYVERYKAKFKENNQLVNDARKMSKALAEAIRLKDQHFESLKRRNGENVRLKKQLERTKKQLETTILEVSKVKGELDSALVEVFELKRSIPTERDAAVQEFLGSQAFQYAFKPHCIRAANFEKRKWMAVLEFDPSIEDDSDNEASVGEQSQESEDGSGDTEDGGDGDAVEMQSDSVRGSASDEDDLYSGLKTLLAQAQLGQQPLYQRQVRMEFLLLKSDKKCGMTKELGQRTYSIATLSGVVRTSPAPQPCWLDEPSTYRVHTGSVGSTFRVSRGDEAAASGVGEIDVKLSQCYGLFDHSPHSVRTLKYLSERVIEAHLSVALEMNLVKATTLPVRLWMSFEVTGSFMSMIALNFSGLHDITREAYQRRNRVIEQVFSYIKSKLLLCLCLEEGVDDPPCKRARPRLVPVRWWLTSPGGDKFVCLSMPSFMEHSEELLILLLEDLILYHYLVVLSL</sequence>
<comment type="caution">
    <text evidence="3">The sequence shown here is derived from an EMBL/GenBank/DDBJ whole genome shotgun (WGS) entry which is preliminary data.</text>
</comment>
<name>A0A5N5F2T2_9ROSA</name>
<keyword evidence="1" id="KW-0175">Coiled coil</keyword>
<evidence type="ECO:0000256" key="2">
    <source>
        <dbReference type="SAM" id="MobiDB-lite"/>
    </source>
</evidence>
<accession>A0A5N5F2T2</accession>
<protein>
    <submittedName>
        <fullName evidence="3">Uncharacterized protein</fullName>
    </submittedName>
</protein>
<dbReference type="AlphaFoldDB" id="A0A5N5F2T2"/>
<feature type="region of interest" description="Disordered" evidence="2">
    <location>
        <begin position="475"/>
        <end position="505"/>
    </location>
</feature>
<reference evidence="3 4" key="3">
    <citation type="submission" date="2019-11" db="EMBL/GenBank/DDBJ databases">
        <title>A de novo genome assembly of a pear dwarfing rootstock.</title>
        <authorList>
            <person name="Wang F."/>
            <person name="Wang J."/>
            <person name="Li S."/>
            <person name="Zhang Y."/>
            <person name="Fang M."/>
            <person name="Ma L."/>
            <person name="Zhao Y."/>
            <person name="Jiang S."/>
        </authorList>
    </citation>
    <scope>NUCLEOTIDE SEQUENCE [LARGE SCALE GENOMIC DNA]</scope>
    <source>
        <strain evidence="3">S2</strain>
        <tissue evidence="3">Leaf</tissue>
    </source>
</reference>
<evidence type="ECO:0000313" key="4">
    <source>
        <dbReference type="Proteomes" id="UP000327157"/>
    </source>
</evidence>